<feature type="domain" description="FAD-dependent urate hydroxylase HpyO/Asp monooxygenase CreE-like FAD/NAD(P)-binding" evidence="1">
    <location>
        <begin position="8"/>
        <end position="178"/>
    </location>
</feature>
<evidence type="ECO:0000313" key="2">
    <source>
        <dbReference type="EMBL" id="QNE90059.1"/>
    </source>
</evidence>
<dbReference type="EMBL" id="CP059404">
    <property type="protein sequence ID" value="QNE90059.1"/>
    <property type="molecule type" value="Genomic_DNA"/>
</dbReference>
<evidence type="ECO:0000259" key="1">
    <source>
        <dbReference type="Pfam" id="PF13454"/>
    </source>
</evidence>
<keyword evidence="3" id="KW-1185">Reference proteome</keyword>
<name>A0A7G7CR43_9CORY</name>
<evidence type="ECO:0000313" key="3">
    <source>
        <dbReference type="Proteomes" id="UP000515743"/>
    </source>
</evidence>
<dbReference type="RefSeq" id="WP_185176433.1">
    <property type="nucleotide sequence ID" value="NZ_CP059404.1"/>
</dbReference>
<dbReference type="InterPro" id="IPR038732">
    <property type="entry name" value="HpyO/CreE_NAD-binding"/>
</dbReference>
<proteinExistence type="predicted"/>
<accession>A0A7G7CR43</accession>
<gene>
    <name evidence="2" type="ORF">H0194_03300</name>
</gene>
<dbReference type="AlphaFoldDB" id="A0A7G7CR43"/>
<dbReference type="Proteomes" id="UP000515743">
    <property type="component" value="Chromosome"/>
</dbReference>
<organism evidence="2 3">
    <name type="scientific">Corynebacterium incognita</name>
    <dbReference type="NCBI Taxonomy" id="2754725"/>
    <lineage>
        <taxon>Bacteria</taxon>
        <taxon>Bacillati</taxon>
        <taxon>Actinomycetota</taxon>
        <taxon>Actinomycetes</taxon>
        <taxon>Mycobacteriales</taxon>
        <taxon>Corynebacteriaceae</taxon>
        <taxon>Corynebacterium</taxon>
    </lineage>
</organism>
<protein>
    <submittedName>
        <fullName evidence="2">FAD/NAD(P)-binding protein</fullName>
    </submittedName>
</protein>
<dbReference type="Pfam" id="PF13454">
    <property type="entry name" value="NAD_binding_9"/>
    <property type="match status" value="1"/>
</dbReference>
<dbReference type="KEGG" id="cik:H0194_03300"/>
<sequence>MSASPAIAIIGMGPRGISMLERLAAYTRALGADRIGHLIVHTIDDAQHGAGRIWDTAQTRTLCMNTLAGAVTLFTEPGSTVGAPVLEGPTMHEWIQLIRGEHIDGPKAELFAAHVPDPEIARSFATEIAATRPESNPSRALYGAYLQWVYEVALDNLPENIEVRPHHGRALRIAAAPQPTAGGAPAADVITITGDRSADKDDAVAEERIEVAATVLAGGWLKPAPTDHEAALADAVARSHDATQDSATAGATNGARPLVWVAPDNPLEQNVHDIPTDGSDVLVRGLGMGFYDVMALLTFDRGGQFEETPNTRSGLTYHPSGKEPHLIVASGRGYPYIPKSEYHSLPPRSPHVRLNAAIADLQGAPAGSNSIDFATQVLPAVARDAFEEYYRQQARLTPEAMRAPLADVVAAIDAVDLTAAAASNNSAAVYDALTTATAELSSRPFEPSKIMNPLAGVTADADPSVDELTAFIAEGLSADIAEAAAGHDSALKAGLWALSSARKKVSVLGSEARYTLESRRGAYSEFMAFGQMMGSGPPLFRTRQLLALVDAGLVTFLGARPTVSVDGEEFVMRSGEREARSTVLVDAWMHSPDIRRPGDTLSAALVAENRVRPFIDGGVATGSPEIDPATRRAVNPDGQVDESVHIVGIPTYAQMPDTTISPMPGTDPLFLQETDKAVRSLLIAAGVLGTAGEAQD</sequence>
<reference evidence="2 3" key="1">
    <citation type="submission" date="2020-07" db="EMBL/GenBank/DDBJ databases">
        <title>Complete genome and description of Corynebacterium incognita strain Marseille-Q3630 sp. nov.</title>
        <authorList>
            <person name="Boxberger M."/>
        </authorList>
    </citation>
    <scope>NUCLEOTIDE SEQUENCE [LARGE SCALE GENOMIC DNA]</scope>
    <source>
        <strain evidence="2 3">Marseille-Q3630</strain>
    </source>
</reference>